<sequence>MSSQGRRRIDEIGDESRRRILDAAEELFAERGLDRTSFVDIAERSGISRGSIPWHFKNKNGLVMAVVERAVERLMSAERYQTVPPLTELFEDSAALLSTGNSALMFTILPEAIRGTGAVREQYRQFLGRRRDGLADWLRARRPAGVDPETAARRERVFAAALNGAMVGIHLQALIDPESFDLGESLQSIATLIDKNLADLWV</sequence>
<dbReference type="InterPro" id="IPR009057">
    <property type="entry name" value="Homeodomain-like_sf"/>
</dbReference>
<keyword evidence="7" id="KW-1185">Reference proteome</keyword>
<organism evidence="6 7">
    <name type="scientific">Catenuloplanes atrovinosus</name>
    <dbReference type="NCBI Taxonomy" id="137266"/>
    <lineage>
        <taxon>Bacteria</taxon>
        <taxon>Bacillati</taxon>
        <taxon>Actinomycetota</taxon>
        <taxon>Actinomycetes</taxon>
        <taxon>Micromonosporales</taxon>
        <taxon>Micromonosporaceae</taxon>
        <taxon>Catenuloplanes</taxon>
    </lineage>
</organism>
<evidence type="ECO:0000313" key="7">
    <source>
        <dbReference type="Proteomes" id="UP001183643"/>
    </source>
</evidence>
<reference evidence="6" key="1">
    <citation type="submission" date="2023-07" db="EMBL/GenBank/DDBJ databases">
        <title>Sequencing the genomes of 1000 actinobacteria strains.</title>
        <authorList>
            <person name="Klenk H.-P."/>
        </authorList>
    </citation>
    <scope>NUCLEOTIDE SEQUENCE</scope>
    <source>
        <strain evidence="6">DSM 44707</strain>
    </source>
</reference>
<dbReference type="EMBL" id="JAVDYB010000001">
    <property type="protein sequence ID" value="MDR7279595.1"/>
    <property type="molecule type" value="Genomic_DNA"/>
</dbReference>
<dbReference type="Proteomes" id="UP001183643">
    <property type="component" value="Unassembled WGS sequence"/>
</dbReference>
<evidence type="ECO:0000259" key="5">
    <source>
        <dbReference type="PROSITE" id="PS50977"/>
    </source>
</evidence>
<keyword evidence="2 4" id="KW-0238">DNA-binding</keyword>
<evidence type="ECO:0000256" key="1">
    <source>
        <dbReference type="ARBA" id="ARBA00023015"/>
    </source>
</evidence>
<dbReference type="RefSeq" id="WP_310373498.1">
    <property type="nucleotide sequence ID" value="NZ_JAVDYB010000001.1"/>
</dbReference>
<proteinExistence type="predicted"/>
<dbReference type="InterPro" id="IPR050109">
    <property type="entry name" value="HTH-type_TetR-like_transc_reg"/>
</dbReference>
<keyword evidence="1" id="KW-0805">Transcription regulation</keyword>
<gene>
    <name evidence="6" type="ORF">J2S41_006373</name>
</gene>
<comment type="caution">
    <text evidence="6">The sequence shown here is derived from an EMBL/GenBank/DDBJ whole genome shotgun (WGS) entry which is preliminary data.</text>
</comment>
<dbReference type="PANTHER" id="PTHR30055">
    <property type="entry name" value="HTH-TYPE TRANSCRIPTIONAL REGULATOR RUTR"/>
    <property type="match status" value="1"/>
</dbReference>
<name>A0AAE3YW17_9ACTN</name>
<dbReference type="Gene3D" id="1.10.357.10">
    <property type="entry name" value="Tetracycline Repressor, domain 2"/>
    <property type="match status" value="1"/>
</dbReference>
<dbReference type="Pfam" id="PF00440">
    <property type="entry name" value="TetR_N"/>
    <property type="match status" value="1"/>
</dbReference>
<dbReference type="SUPFAM" id="SSF46689">
    <property type="entry name" value="Homeodomain-like"/>
    <property type="match status" value="1"/>
</dbReference>
<feature type="domain" description="HTH tetR-type" evidence="5">
    <location>
        <begin position="14"/>
        <end position="74"/>
    </location>
</feature>
<dbReference type="AlphaFoldDB" id="A0AAE3YW17"/>
<evidence type="ECO:0000313" key="6">
    <source>
        <dbReference type="EMBL" id="MDR7279595.1"/>
    </source>
</evidence>
<dbReference type="SUPFAM" id="SSF48498">
    <property type="entry name" value="Tetracyclin repressor-like, C-terminal domain"/>
    <property type="match status" value="1"/>
</dbReference>
<evidence type="ECO:0000256" key="2">
    <source>
        <dbReference type="ARBA" id="ARBA00023125"/>
    </source>
</evidence>
<dbReference type="PANTHER" id="PTHR30055:SF234">
    <property type="entry name" value="HTH-TYPE TRANSCRIPTIONAL REGULATOR BETI"/>
    <property type="match status" value="1"/>
</dbReference>
<protein>
    <submittedName>
        <fullName evidence="6">TetR/AcrR family acrAB operon transcriptional repressor</fullName>
    </submittedName>
</protein>
<dbReference type="InterPro" id="IPR036271">
    <property type="entry name" value="Tet_transcr_reg_TetR-rel_C_sf"/>
</dbReference>
<dbReference type="InterPro" id="IPR001647">
    <property type="entry name" value="HTH_TetR"/>
</dbReference>
<dbReference type="GO" id="GO:0003700">
    <property type="term" value="F:DNA-binding transcription factor activity"/>
    <property type="evidence" value="ECO:0007669"/>
    <property type="project" value="TreeGrafter"/>
</dbReference>
<evidence type="ECO:0000256" key="3">
    <source>
        <dbReference type="ARBA" id="ARBA00023163"/>
    </source>
</evidence>
<dbReference type="PRINTS" id="PR00455">
    <property type="entry name" value="HTHTETR"/>
</dbReference>
<keyword evidence="3" id="KW-0804">Transcription</keyword>
<evidence type="ECO:0000256" key="4">
    <source>
        <dbReference type="PROSITE-ProRule" id="PRU00335"/>
    </source>
</evidence>
<feature type="DNA-binding region" description="H-T-H motif" evidence="4">
    <location>
        <begin position="37"/>
        <end position="56"/>
    </location>
</feature>
<accession>A0AAE3YW17</accession>
<dbReference type="GO" id="GO:0000976">
    <property type="term" value="F:transcription cis-regulatory region binding"/>
    <property type="evidence" value="ECO:0007669"/>
    <property type="project" value="TreeGrafter"/>
</dbReference>
<dbReference type="PROSITE" id="PS50977">
    <property type="entry name" value="HTH_TETR_2"/>
    <property type="match status" value="1"/>
</dbReference>